<dbReference type="PANTHER" id="PTHR40072:SF1">
    <property type="entry name" value="MOLYBDOPTERIN-GUANINE DINUCLEOTIDE BIOSYNTHESIS ADAPTER PROTEIN"/>
    <property type="match status" value="1"/>
</dbReference>
<proteinExistence type="predicted"/>
<dbReference type="RefSeq" id="WP_161036643.1">
    <property type="nucleotide sequence ID" value="NZ_WWCL01000004.1"/>
</dbReference>
<dbReference type="EMBL" id="WWCL01000004">
    <property type="protein sequence ID" value="MYN47257.1"/>
    <property type="molecule type" value="Genomic_DNA"/>
</dbReference>
<dbReference type="Gene3D" id="3.40.50.300">
    <property type="entry name" value="P-loop containing nucleotide triphosphate hydrolases"/>
    <property type="match status" value="1"/>
</dbReference>
<feature type="domain" description="Molybdopterin-guanine dinucleotide biosynthesis protein B (MobB)" evidence="1">
    <location>
        <begin position="12"/>
        <end position="144"/>
    </location>
</feature>
<evidence type="ECO:0000313" key="3">
    <source>
        <dbReference type="Proteomes" id="UP000444316"/>
    </source>
</evidence>
<reference evidence="2" key="1">
    <citation type="submission" date="2019-12" db="EMBL/GenBank/DDBJ databases">
        <title>Novel species isolated from a subtropical stream in China.</title>
        <authorList>
            <person name="Lu H."/>
        </authorList>
    </citation>
    <scope>NUCLEOTIDE SEQUENCE [LARGE SCALE GENOMIC DNA]</scope>
    <source>
        <strain evidence="2">FT93W</strain>
    </source>
</reference>
<evidence type="ECO:0000259" key="1">
    <source>
        <dbReference type="Pfam" id="PF03205"/>
    </source>
</evidence>
<organism evidence="2 3">
    <name type="scientific">Duganella fentianensis</name>
    <dbReference type="NCBI Taxonomy" id="2692177"/>
    <lineage>
        <taxon>Bacteria</taxon>
        <taxon>Pseudomonadati</taxon>
        <taxon>Pseudomonadota</taxon>
        <taxon>Betaproteobacteria</taxon>
        <taxon>Burkholderiales</taxon>
        <taxon>Oxalobacteraceae</taxon>
        <taxon>Telluria group</taxon>
        <taxon>Duganella</taxon>
    </lineage>
</organism>
<dbReference type="GO" id="GO:0005525">
    <property type="term" value="F:GTP binding"/>
    <property type="evidence" value="ECO:0007669"/>
    <property type="project" value="InterPro"/>
</dbReference>
<dbReference type="CDD" id="cd03116">
    <property type="entry name" value="MobB"/>
    <property type="match status" value="1"/>
</dbReference>
<protein>
    <submittedName>
        <fullName evidence="2">Molybdopterin-guanine dinucleotide biosynthesis protein B</fullName>
    </submittedName>
</protein>
<dbReference type="NCBIfam" id="TIGR00176">
    <property type="entry name" value="mobB"/>
    <property type="match status" value="1"/>
</dbReference>
<dbReference type="InterPro" id="IPR027417">
    <property type="entry name" value="P-loop_NTPase"/>
</dbReference>
<keyword evidence="3" id="KW-1185">Reference proteome</keyword>
<evidence type="ECO:0000313" key="2">
    <source>
        <dbReference type="EMBL" id="MYN47257.1"/>
    </source>
</evidence>
<dbReference type="SUPFAM" id="SSF52540">
    <property type="entry name" value="P-loop containing nucleoside triphosphate hydrolases"/>
    <property type="match status" value="1"/>
</dbReference>
<dbReference type="AlphaFoldDB" id="A0A845I4I1"/>
<dbReference type="InterPro" id="IPR004435">
    <property type="entry name" value="MobB_dom"/>
</dbReference>
<name>A0A845I4I1_9BURK</name>
<dbReference type="PANTHER" id="PTHR40072">
    <property type="entry name" value="MOLYBDOPTERIN-GUANINE DINUCLEOTIDE BIOSYNTHESIS ADAPTER PROTEIN-RELATED"/>
    <property type="match status" value="1"/>
</dbReference>
<gene>
    <name evidence="2" type="primary">mobB</name>
    <name evidence="2" type="ORF">GTP23_19620</name>
</gene>
<sequence length="178" mass="19584">MQKHVGGQLSPVLVVTGTSGSGKTTLLEFLIASLAAEGGRINMIKHSHHDLELEPPRKDSARLRMAGAAEVMVASPYRVSIVQELRGAPEPTLEQQLARMSPADLTLLEGFKSDPIPKLEVYRPEVGKPPLYPHDPYIYAVASDQAAPAGLPPHLVWLDLNQRATVLDWVRNYYKESK</sequence>
<dbReference type="InterPro" id="IPR052539">
    <property type="entry name" value="MGD_biosynthesis_adapter"/>
</dbReference>
<dbReference type="Pfam" id="PF03205">
    <property type="entry name" value="MobB"/>
    <property type="match status" value="1"/>
</dbReference>
<dbReference type="Proteomes" id="UP000444316">
    <property type="component" value="Unassembled WGS sequence"/>
</dbReference>
<dbReference type="GO" id="GO:0006777">
    <property type="term" value="P:Mo-molybdopterin cofactor biosynthetic process"/>
    <property type="evidence" value="ECO:0007669"/>
    <property type="project" value="InterPro"/>
</dbReference>
<comment type="caution">
    <text evidence="2">The sequence shown here is derived from an EMBL/GenBank/DDBJ whole genome shotgun (WGS) entry which is preliminary data.</text>
</comment>
<accession>A0A845I4I1</accession>